<evidence type="ECO:0000313" key="2">
    <source>
        <dbReference type="Proteomes" id="UP000198403"/>
    </source>
</evidence>
<protein>
    <submittedName>
        <fullName evidence="1">Uncharacterized protein</fullName>
    </submittedName>
</protein>
<organism evidence="1 2">
    <name type="scientific">Blastococcus mobilis</name>
    <dbReference type="NCBI Taxonomy" id="1938746"/>
    <lineage>
        <taxon>Bacteria</taxon>
        <taxon>Bacillati</taxon>
        <taxon>Actinomycetota</taxon>
        <taxon>Actinomycetes</taxon>
        <taxon>Geodermatophilales</taxon>
        <taxon>Geodermatophilaceae</taxon>
        <taxon>Blastococcus</taxon>
    </lineage>
</organism>
<evidence type="ECO:0000313" key="1">
    <source>
        <dbReference type="EMBL" id="SNR97547.1"/>
    </source>
</evidence>
<keyword evidence="2" id="KW-1185">Reference proteome</keyword>
<proteinExistence type="predicted"/>
<dbReference type="EMBL" id="FZNO01000052">
    <property type="protein sequence ID" value="SNR97547.1"/>
    <property type="molecule type" value="Genomic_DNA"/>
</dbReference>
<gene>
    <name evidence="1" type="ORF">SAMN06272737_1529</name>
</gene>
<dbReference type="Proteomes" id="UP000198403">
    <property type="component" value="Unassembled WGS sequence"/>
</dbReference>
<name>A0A239APH5_9ACTN</name>
<dbReference type="AlphaFoldDB" id="A0A239APH5"/>
<accession>A0A239APH5</accession>
<reference evidence="1 2" key="1">
    <citation type="submission" date="2017-06" db="EMBL/GenBank/DDBJ databases">
        <authorList>
            <person name="Kim H.J."/>
            <person name="Triplett B.A."/>
        </authorList>
    </citation>
    <scope>NUCLEOTIDE SEQUENCE [LARGE SCALE GENOMIC DNA]</scope>
    <source>
        <strain evidence="1 2">DSM 44272</strain>
    </source>
</reference>
<sequence length="45" mass="4550">MSNSCTMSAPPMVLAPYGAGCGSLAPGCECQVEVTSVPFAGMQLR</sequence>